<feature type="compositionally biased region" description="Basic and acidic residues" evidence="1">
    <location>
        <begin position="195"/>
        <end position="205"/>
    </location>
</feature>
<dbReference type="Proteomes" id="UP001306508">
    <property type="component" value="Unassembled WGS sequence"/>
</dbReference>
<name>A0AAN7WKK0_9SACH</name>
<proteinExistence type="predicted"/>
<feature type="region of interest" description="Disordered" evidence="1">
    <location>
        <begin position="351"/>
        <end position="378"/>
    </location>
</feature>
<reference evidence="3" key="1">
    <citation type="submission" date="2023-07" db="EMBL/GenBank/DDBJ databases">
        <title>A draft genome of Kazachstania heterogenica Y-27499.</title>
        <authorList>
            <person name="Donic C."/>
            <person name="Kralova J.S."/>
            <person name="Fidel L."/>
            <person name="Ben-Dor S."/>
            <person name="Jung S."/>
        </authorList>
    </citation>
    <scope>NUCLEOTIDE SEQUENCE [LARGE SCALE GENOMIC DNA]</scope>
    <source>
        <strain evidence="3">Y27499</strain>
    </source>
</reference>
<comment type="caution">
    <text evidence="2">The sequence shown here is derived from an EMBL/GenBank/DDBJ whole genome shotgun (WGS) entry which is preliminary data.</text>
</comment>
<feature type="compositionally biased region" description="Basic and acidic residues" evidence="1">
    <location>
        <begin position="241"/>
        <end position="257"/>
    </location>
</feature>
<dbReference type="AlphaFoldDB" id="A0AAN7WKK0"/>
<accession>A0AAN7WKK0</accession>
<dbReference type="PANTHER" id="PTHR13237:SF9">
    <property type="entry name" value="NEUROGUIDIN"/>
    <property type="match status" value="1"/>
</dbReference>
<feature type="compositionally biased region" description="Basic and acidic residues" evidence="1">
    <location>
        <begin position="139"/>
        <end position="167"/>
    </location>
</feature>
<gene>
    <name evidence="2" type="ORF">RI543_003812</name>
</gene>
<dbReference type="EMBL" id="JAWIZZ010000051">
    <property type="protein sequence ID" value="KAK5778885.1"/>
    <property type="molecule type" value="Genomic_DNA"/>
</dbReference>
<protein>
    <submittedName>
        <fullName evidence="2">Uncharacterized protein</fullName>
    </submittedName>
</protein>
<evidence type="ECO:0000313" key="3">
    <source>
        <dbReference type="Proteomes" id="UP001306508"/>
    </source>
</evidence>
<feature type="region of interest" description="Disordered" evidence="1">
    <location>
        <begin position="139"/>
        <end position="294"/>
    </location>
</feature>
<dbReference type="GO" id="GO:0000462">
    <property type="term" value="P:maturation of SSU-rRNA from tricistronic rRNA transcript (SSU-rRNA, 5.8S rRNA, LSU-rRNA)"/>
    <property type="evidence" value="ECO:0007669"/>
    <property type="project" value="TreeGrafter"/>
</dbReference>
<feature type="compositionally biased region" description="Basic and acidic residues" evidence="1">
    <location>
        <begin position="369"/>
        <end position="378"/>
    </location>
</feature>
<dbReference type="GO" id="GO:0032040">
    <property type="term" value="C:small-subunit processome"/>
    <property type="evidence" value="ECO:0007669"/>
    <property type="project" value="TreeGrafter"/>
</dbReference>
<sequence>MSSLQAILESINGSLKTTLESVSKLENLYGEGQEDKSNGFESFFDSKDKASSSSKERVSLLSLKNGAILSYVQSLLMIAHDKMDPDCRDPTGDKGRQLAIENRVVLERGVKPLEKKLSYQLDKLIRAYRRMEKEYMDAERRATEKLSRIDHDDRSHSDEENNSDDSKSSSSDSDSSDEEEEEMSYRPNVIKSKSIRKDKGRGHESGEEEENNENNKQPKKDGIYRPPKISAMLPPTAHISQHFEDKFNAKDHKDHSNRSRMQAIDEYLRDQSEQPDWESSVGANIVDHGRGGIKSLRDTERERRVTEYEEENFTRINYLGMNKAERKRMKQREHAARANIIGGEDFGIFNSKRKLEDSTSRRGNKRSKTAWERAKKRL</sequence>
<dbReference type="PANTHER" id="PTHR13237">
    <property type="entry name" value="SOMETHING ABOUT SILENCING PROTEIN 10-RELATED"/>
    <property type="match status" value="1"/>
</dbReference>
<evidence type="ECO:0000313" key="2">
    <source>
        <dbReference type="EMBL" id="KAK5778885.1"/>
    </source>
</evidence>
<keyword evidence="3" id="KW-1185">Reference proteome</keyword>
<evidence type="ECO:0000256" key="1">
    <source>
        <dbReference type="SAM" id="MobiDB-lite"/>
    </source>
</evidence>
<organism evidence="2 3">
    <name type="scientific">Arxiozyma heterogenica</name>
    <dbReference type="NCBI Taxonomy" id="278026"/>
    <lineage>
        <taxon>Eukaryota</taxon>
        <taxon>Fungi</taxon>
        <taxon>Dikarya</taxon>
        <taxon>Ascomycota</taxon>
        <taxon>Saccharomycotina</taxon>
        <taxon>Saccharomycetes</taxon>
        <taxon>Saccharomycetales</taxon>
        <taxon>Saccharomycetaceae</taxon>
        <taxon>Arxiozyma</taxon>
    </lineage>
</organism>